<evidence type="ECO:0000256" key="3">
    <source>
        <dbReference type="ARBA" id="ARBA00009406"/>
    </source>
</evidence>
<gene>
    <name evidence="13" type="ORF">ACFSAU_06345</name>
</gene>
<dbReference type="Proteomes" id="UP001597139">
    <property type="component" value="Unassembled WGS sequence"/>
</dbReference>
<organism evidence="13 14">
    <name type="scientific">Halolamina litorea</name>
    <dbReference type="NCBI Taxonomy" id="1515593"/>
    <lineage>
        <taxon>Archaea</taxon>
        <taxon>Methanobacteriati</taxon>
        <taxon>Methanobacteriota</taxon>
        <taxon>Stenosarchaea group</taxon>
        <taxon>Halobacteria</taxon>
        <taxon>Halobacteriales</taxon>
        <taxon>Haloferacaceae</taxon>
    </lineage>
</organism>
<dbReference type="Gene3D" id="3.40.190.10">
    <property type="entry name" value="Periplasmic binding protein-like II"/>
    <property type="match status" value="2"/>
</dbReference>
<dbReference type="GO" id="GO:0009228">
    <property type="term" value="P:thiamine biosynthetic process"/>
    <property type="evidence" value="ECO:0007669"/>
    <property type="project" value="UniProtKB-KW"/>
</dbReference>
<dbReference type="RefSeq" id="WP_267646454.1">
    <property type="nucleotide sequence ID" value="NZ_JANHGR010000001.1"/>
</dbReference>
<comment type="caution">
    <text evidence="13">The sequence shown here is derived from an EMBL/GenBank/DDBJ whole genome shotgun (WGS) entry which is preliminary data.</text>
</comment>
<evidence type="ECO:0000256" key="4">
    <source>
        <dbReference type="ARBA" id="ARBA00011738"/>
    </source>
</evidence>
<sequence>MSDQVDFQLNWEPTGFQAPFFLGAERGYYEDEGLDVRMLGARGGGVGTGSPFATERVADGSCEFAWAGGSGIVLSKSRGNDIVAVAGATHRTPAAVFTLEEEFGGPLESPEQLAGKTLAPTATKTSLLAGMLLREAGIRDSVQLLGVDQHTHHRPQRKLLDGTVDAAVGVVTNGEELAREYDKEAHELSIGLELPIYGMAIVANPEYAAENPETVRAFLRASARSWADAVADPTAAIDAVVDRNADLAYTREIERRKLDWMLDRFVEYDTFAERWGTHDGDRWAELVDRMAEMNALQNPVDAESVWTDEYLDDSPAITEFLDRAGRRTPAESTDD</sequence>
<keyword evidence="6" id="KW-0479">Metal-binding</keyword>
<dbReference type="EMBL" id="JBHUCZ010000002">
    <property type="protein sequence ID" value="MFD1567106.1"/>
    <property type="molecule type" value="Genomic_DNA"/>
</dbReference>
<comment type="similarity">
    <text evidence="3">Belongs to the NMT1/THI5 family.</text>
</comment>
<dbReference type="Pfam" id="PF09084">
    <property type="entry name" value="NMT1"/>
    <property type="match status" value="1"/>
</dbReference>
<comment type="catalytic activity">
    <reaction evidence="11">
        <text>N(6)-(pyridoxal phosphate)-L-lysyl-[4-amino-5-hydroxymethyl-2-methylpyrimidine phosphate synthase] + L-histidyl-[4-amino-5-hydroxymethyl-2-methylpyrimidine phosphate synthase] + 2 Fe(3+) + 4 H2O = L-lysyl-[4-amino-5-hydroxymethyl-2-methylpyrimidine phosphate synthase] + (2S)-2-amino-5-hydroxy-4-oxopentanoyl-[4-amino-5-hydroxymethyl-2-methylpyrimidine phosphate synthase] + 4-amino-2-methyl-5-(phosphooxymethyl)pyrimidine + 3-oxopropanoate + 2 Fe(2+) + 2 H(+)</text>
        <dbReference type="Rhea" id="RHEA:65756"/>
        <dbReference type="Rhea" id="RHEA-COMP:16892"/>
        <dbReference type="Rhea" id="RHEA-COMP:16893"/>
        <dbReference type="Rhea" id="RHEA-COMP:16894"/>
        <dbReference type="Rhea" id="RHEA-COMP:16895"/>
        <dbReference type="ChEBI" id="CHEBI:15377"/>
        <dbReference type="ChEBI" id="CHEBI:15378"/>
        <dbReference type="ChEBI" id="CHEBI:29033"/>
        <dbReference type="ChEBI" id="CHEBI:29034"/>
        <dbReference type="ChEBI" id="CHEBI:29969"/>
        <dbReference type="ChEBI" id="CHEBI:29979"/>
        <dbReference type="ChEBI" id="CHEBI:33190"/>
        <dbReference type="ChEBI" id="CHEBI:58354"/>
        <dbReference type="ChEBI" id="CHEBI:143915"/>
        <dbReference type="ChEBI" id="CHEBI:157692"/>
    </reaction>
    <physiologicalReaction direction="left-to-right" evidence="11">
        <dbReference type="Rhea" id="RHEA:65757"/>
    </physiologicalReaction>
</comment>
<evidence type="ECO:0000256" key="6">
    <source>
        <dbReference type="ARBA" id="ARBA00022723"/>
    </source>
</evidence>
<dbReference type="InterPro" id="IPR027939">
    <property type="entry name" value="NMT1/THI5"/>
</dbReference>
<proteinExistence type="inferred from homology"/>
<keyword evidence="5" id="KW-0808">Transferase</keyword>
<dbReference type="InterPro" id="IPR015168">
    <property type="entry name" value="SsuA/THI5"/>
</dbReference>
<evidence type="ECO:0000259" key="12">
    <source>
        <dbReference type="Pfam" id="PF09084"/>
    </source>
</evidence>
<evidence type="ECO:0000256" key="11">
    <source>
        <dbReference type="ARBA" id="ARBA00048179"/>
    </source>
</evidence>
<dbReference type="SUPFAM" id="SSF53850">
    <property type="entry name" value="Periplasmic binding protein-like II"/>
    <property type="match status" value="1"/>
</dbReference>
<keyword evidence="14" id="KW-1185">Reference proteome</keyword>
<reference evidence="13 14" key="1">
    <citation type="journal article" date="2019" name="Int. J. Syst. Evol. Microbiol.">
        <title>The Global Catalogue of Microorganisms (GCM) 10K type strain sequencing project: providing services to taxonomists for standard genome sequencing and annotation.</title>
        <authorList>
            <consortium name="The Broad Institute Genomics Platform"/>
            <consortium name="The Broad Institute Genome Sequencing Center for Infectious Disease"/>
            <person name="Wu L."/>
            <person name="Ma J."/>
        </authorList>
    </citation>
    <scope>NUCLEOTIDE SEQUENCE [LARGE SCALE GENOMIC DNA]</scope>
    <source>
        <strain evidence="13 14">CGMCC 1.12859</strain>
    </source>
</reference>
<evidence type="ECO:0000313" key="13">
    <source>
        <dbReference type="EMBL" id="MFD1567106.1"/>
    </source>
</evidence>
<dbReference type="GO" id="GO:0016740">
    <property type="term" value="F:transferase activity"/>
    <property type="evidence" value="ECO:0007669"/>
    <property type="project" value="UniProtKB-KW"/>
</dbReference>
<keyword evidence="7" id="KW-0663">Pyridoxal phosphate</keyword>
<dbReference type="PANTHER" id="PTHR31528">
    <property type="entry name" value="4-AMINO-5-HYDROXYMETHYL-2-METHYLPYRIMIDINE PHOSPHATE SYNTHASE THI11-RELATED"/>
    <property type="match status" value="1"/>
</dbReference>
<evidence type="ECO:0000256" key="10">
    <source>
        <dbReference type="ARBA" id="ARBA00033171"/>
    </source>
</evidence>
<feature type="domain" description="SsuA/THI5-like" evidence="12">
    <location>
        <begin position="18"/>
        <end position="236"/>
    </location>
</feature>
<accession>A0ABD6BQ34</accession>
<protein>
    <recommendedName>
        <fullName evidence="10">Thiamine pyrimidine synthase</fullName>
    </recommendedName>
</protein>
<name>A0ABD6BQ34_9EURY</name>
<comment type="subunit">
    <text evidence="4">Homodimer.</text>
</comment>
<evidence type="ECO:0000256" key="9">
    <source>
        <dbReference type="ARBA" id="ARBA00023004"/>
    </source>
</evidence>
<evidence type="ECO:0000256" key="8">
    <source>
        <dbReference type="ARBA" id="ARBA00022977"/>
    </source>
</evidence>
<keyword evidence="9" id="KW-0408">Iron</keyword>
<evidence type="ECO:0000256" key="2">
    <source>
        <dbReference type="ARBA" id="ARBA00004948"/>
    </source>
</evidence>
<evidence type="ECO:0000313" key="14">
    <source>
        <dbReference type="Proteomes" id="UP001597139"/>
    </source>
</evidence>
<evidence type="ECO:0000256" key="5">
    <source>
        <dbReference type="ARBA" id="ARBA00022679"/>
    </source>
</evidence>
<dbReference type="AlphaFoldDB" id="A0ABD6BQ34"/>
<comment type="pathway">
    <text evidence="2">Cofactor biosynthesis; thiamine diphosphate biosynthesis.</text>
</comment>
<comment type="function">
    <text evidence="1">Responsible for the formation of the pyrimidine heterocycle in the thiamine biosynthesis pathway. Catalyzes the formation of hydroxymethylpyrimidine phosphate (HMP-P) from histidine and pyridoxal phosphate (PLP). The protein uses PLP and the active site histidine to form HMP-P, generating an inactive enzyme. The enzyme can only undergo a single turnover, which suggests it is a suicide enzyme.</text>
</comment>
<evidence type="ECO:0000256" key="7">
    <source>
        <dbReference type="ARBA" id="ARBA00022898"/>
    </source>
</evidence>
<dbReference type="GO" id="GO:0046872">
    <property type="term" value="F:metal ion binding"/>
    <property type="evidence" value="ECO:0007669"/>
    <property type="project" value="UniProtKB-KW"/>
</dbReference>
<keyword evidence="8" id="KW-0784">Thiamine biosynthesis</keyword>
<evidence type="ECO:0000256" key="1">
    <source>
        <dbReference type="ARBA" id="ARBA00003469"/>
    </source>
</evidence>
<dbReference type="PANTHER" id="PTHR31528:SF1">
    <property type="entry name" value="4-AMINO-5-HYDROXYMETHYL-2-METHYLPYRIMIDINE PHOSPHATE SYNTHASE THI11-RELATED"/>
    <property type="match status" value="1"/>
</dbReference>